<name>A0A852T1M7_9MICO</name>
<organism evidence="2 3">
    <name type="scientific">Leifsonia soli</name>
    <dbReference type="NCBI Taxonomy" id="582665"/>
    <lineage>
        <taxon>Bacteria</taxon>
        <taxon>Bacillati</taxon>
        <taxon>Actinomycetota</taxon>
        <taxon>Actinomycetes</taxon>
        <taxon>Micrococcales</taxon>
        <taxon>Microbacteriaceae</taxon>
        <taxon>Leifsonia</taxon>
    </lineage>
</organism>
<keyword evidence="3" id="KW-1185">Reference proteome</keyword>
<feature type="transmembrane region" description="Helical" evidence="1">
    <location>
        <begin position="7"/>
        <end position="28"/>
    </location>
</feature>
<evidence type="ECO:0000313" key="3">
    <source>
        <dbReference type="Proteomes" id="UP000589620"/>
    </source>
</evidence>
<gene>
    <name evidence="2" type="ORF">BJ963_002049</name>
</gene>
<keyword evidence="1" id="KW-0812">Transmembrane</keyword>
<dbReference type="AlphaFoldDB" id="A0A852T1M7"/>
<keyword evidence="1" id="KW-1133">Transmembrane helix</keyword>
<reference evidence="2 3" key="1">
    <citation type="submission" date="2020-07" db="EMBL/GenBank/DDBJ databases">
        <title>Sequencing the genomes of 1000 actinobacteria strains.</title>
        <authorList>
            <person name="Klenk H.-P."/>
        </authorList>
    </citation>
    <scope>NUCLEOTIDE SEQUENCE [LARGE SCALE GENOMIC DNA]</scope>
    <source>
        <strain evidence="2 3">DSM 23871</strain>
    </source>
</reference>
<protein>
    <recommendedName>
        <fullName evidence="4">SHOCT domain-containing protein</fullName>
    </recommendedName>
</protein>
<sequence>MTFWDFIVWTFWFYLVVVCITIFIRVIIDVFRDPELNGWAKALWVLFLVLVPFLAAFIYLIARGGRMAQRSAAGAMEAQAAAADHVRAVAGTSSPSAEIESAKRLLDSGAITPAEFETLKGKALSGAA</sequence>
<comment type="caution">
    <text evidence="2">The sequence shown here is derived from an EMBL/GenBank/DDBJ whole genome shotgun (WGS) entry which is preliminary data.</text>
</comment>
<accession>A0A852T1M7</accession>
<evidence type="ECO:0000313" key="2">
    <source>
        <dbReference type="EMBL" id="NYD74530.1"/>
    </source>
</evidence>
<evidence type="ECO:0000256" key="1">
    <source>
        <dbReference type="SAM" id="Phobius"/>
    </source>
</evidence>
<feature type="transmembrane region" description="Helical" evidence="1">
    <location>
        <begin position="43"/>
        <end position="62"/>
    </location>
</feature>
<dbReference type="Proteomes" id="UP000589620">
    <property type="component" value="Unassembled WGS sequence"/>
</dbReference>
<evidence type="ECO:0008006" key="4">
    <source>
        <dbReference type="Google" id="ProtNLM"/>
    </source>
</evidence>
<dbReference type="EMBL" id="JACCBJ010000001">
    <property type="protein sequence ID" value="NYD74530.1"/>
    <property type="molecule type" value="Genomic_DNA"/>
</dbReference>
<dbReference type="RefSeq" id="WP_179456418.1">
    <property type="nucleotide sequence ID" value="NZ_BAAAPX010000001.1"/>
</dbReference>
<proteinExistence type="predicted"/>
<keyword evidence="1" id="KW-0472">Membrane</keyword>